<keyword evidence="2" id="KW-1185">Reference proteome</keyword>
<proteinExistence type="predicted"/>
<protein>
    <submittedName>
        <fullName evidence="1">DUF1289 domain-containing protein</fullName>
    </submittedName>
</protein>
<dbReference type="InterPro" id="IPR010710">
    <property type="entry name" value="DUF1289"/>
</dbReference>
<evidence type="ECO:0000313" key="2">
    <source>
        <dbReference type="Proteomes" id="UP001379235"/>
    </source>
</evidence>
<reference evidence="1 2" key="1">
    <citation type="submission" date="2024-03" db="EMBL/GenBank/DDBJ databases">
        <authorList>
            <person name="Jo J.-H."/>
        </authorList>
    </citation>
    <scope>NUCLEOTIDE SEQUENCE [LARGE SCALE GENOMIC DNA]</scope>
    <source>
        <strain evidence="1 2">AS3R-12</strain>
    </source>
</reference>
<dbReference type="Proteomes" id="UP001379235">
    <property type="component" value="Unassembled WGS sequence"/>
</dbReference>
<comment type="caution">
    <text evidence="1">The sequence shown here is derived from an EMBL/GenBank/DDBJ whole genome shotgun (WGS) entry which is preliminary data.</text>
</comment>
<sequence length="57" mass="6361">MRHHPPSPCTSICRIDPASKWCEGCRRTLTEIADWPMLTATEKRAVLSSLPQRIAAA</sequence>
<dbReference type="RefSeq" id="WP_339969969.1">
    <property type="nucleotide sequence ID" value="NZ_JBBHJY010000014.1"/>
</dbReference>
<dbReference type="PANTHER" id="PTHR35175:SF2">
    <property type="entry name" value="DUF1289 DOMAIN-CONTAINING PROTEIN"/>
    <property type="match status" value="1"/>
</dbReference>
<accession>A0ABU8SDQ2</accession>
<dbReference type="EMBL" id="JBBHJY010000014">
    <property type="protein sequence ID" value="MEJ6012106.1"/>
    <property type="molecule type" value="Genomic_DNA"/>
</dbReference>
<evidence type="ECO:0000313" key="1">
    <source>
        <dbReference type="EMBL" id="MEJ6012106.1"/>
    </source>
</evidence>
<dbReference type="Pfam" id="PF06945">
    <property type="entry name" value="DUF1289"/>
    <property type="match status" value="1"/>
</dbReference>
<gene>
    <name evidence="1" type="ORF">WG900_19555</name>
</gene>
<name>A0ABU8SDQ2_9SPHN</name>
<dbReference type="PANTHER" id="PTHR35175">
    <property type="entry name" value="DUF1289 DOMAIN-CONTAINING PROTEIN"/>
    <property type="match status" value="1"/>
</dbReference>
<organism evidence="1 2">
    <name type="scientific">Novosphingobium aquae</name>
    <dbReference type="NCBI Taxonomy" id="3133435"/>
    <lineage>
        <taxon>Bacteria</taxon>
        <taxon>Pseudomonadati</taxon>
        <taxon>Pseudomonadota</taxon>
        <taxon>Alphaproteobacteria</taxon>
        <taxon>Sphingomonadales</taxon>
        <taxon>Sphingomonadaceae</taxon>
        <taxon>Novosphingobium</taxon>
    </lineage>
</organism>